<comment type="catalytic activity">
    <reaction evidence="6">
        <text>tRNA(Tyr) + L-tyrosine + ATP = L-tyrosyl-tRNA(Tyr) + AMP + diphosphate + H(+)</text>
        <dbReference type="Rhea" id="RHEA:10220"/>
        <dbReference type="Rhea" id="RHEA-COMP:9706"/>
        <dbReference type="Rhea" id="RHEA-COMP:9707"/>
        <dbReference type="ChEBI" id="CHEBI:15378"/>
        <dbReference type="ChEBI" id="CHEBI:30616"/>
        <dbReference type="ChEBI" id="CHEBI:33019"/>
        <dbReference type="ChEBI" id="CHEBI:58315"/>
        <dbReference type="ChEBI" id="CHEBI:78442"/>
        <dbReference type="ChEBI" id="CHEBI:78536"/>
        <dbReference type="ChEBI" id="CHEBI:456215"/>
        <dbReference type="EC" id="6.1.1.1"/>
    </reaction>
</comment>
<evidence type="ECO:0000256" key="6">
    <source>
        <dbReference type="ARBA" id="ARBA00048248"/>
    </source>
</evidence>
<dbReference type="InterPro" id="IPR014729">
    <property type="entry name" value="Rossmann-like_a/b/a_fold"/>
</dbReference>
<dbReference type="PANTHER" id="PTHR11766:SF0">
    <property type="entry name" value="TYROSINE--TRNA LIGASE, MITOCHONDRIAL"/>
    <property type="match status" value="1"/>
</dbReference>
<protein>
    <recommendedName>
        <fullName evidence="10">Tyrosine--tRNA ligase</fullName>
    </recommendedName>
</protein>
<dbReference type="GO" id="GO:0009570">
    <property type="term" value="C:chloroplast stroma"/>
    <property type="evidence" value="ECO:0007669"/>
    <property type="project" value="TreeGrafter"/>
</dbReference>
<dbReference type="PANTHER" id="PTHR11766">
    <property type="entry name" value="TYROSYL-TRNA SYNTHETASE"/>
    <property type="match status" value="1"/>
</dbReference>
<sequence length="148" mass="16916">MVENWRGKEMEWACEKVYGHVVNFLSARGVNVQIGGSDQWGNIIVRTELIRKILQIEGAIGTYCFTFPLLLKVMVHDVGLVVEQDGWILDWRFVQRHQIDSIQLDLNVFYHSVILTARGDLKEISKDDISDAFEMIIVGPKKKNAIVS</sequence>
<name>A0AAV0YJF1_VICFA</name>
<keyword evidence="9" id="KW-1185">Reference proteome</keyword>
<dbReference type="AlphaFoldDB" id="A0AAV0YJF1"/>
<evidence type="ECO:0000256" key="5">
    <source>
        <dbReference type="ARBA" id="ARBA00023146"/>
    </source>
</evidence>
<keyword evidence="1 7" id="KW-0436">Ligase</keyword>
<keyword evidence="2 7" id="KW-0547">Nucleotide-binding</keyword>
<evidence type="ECO:0000256" key="3">
    <source>
        <dbReference type="ARBA" id="ARBA00022840"/>
    </source>
</evidence>
<dbReference type="GO" id="GO:0005829">
    <property type="term" value="C:cytosol"/>
    <property type="evidence" value="ECO:0007669"/>
    <property type="project" value="TreeGrafter"/>
</dbReference>
<evidence type="ECO:0000256" key="4">
    <source>
        <dbReference type="ARBA" id="ARBA00022917"/>
    </source>
</evidence>
<gene>
    <name evidence="8" type="ORF">VFH_I211000</name>
</gene>
<comment type="similarity">
    <text evidence="7">Belongs to the class-I aminoacyl-tRNA synthetase family.</text>
</comment>
<evidence type="ECO:0000256" key="2">
    <source>
        <dbReference type="ARBA" id="ARBA00022741"/>
    </source>
</evidence>
<organism evidence="8 9">
    <name type="scientific">Vicia faba</name>
    <name type="common">Broad bean</name>
    <name type="synonym">Faba vulgaris</name>
    <dbReference type="NCBI Taxonomy" id="3906"/>
    <lineage>
        <taxon>Eukaryota</taxon>
        <taxon>Viridiplantae</taxon>
        <taxon>Streptophyta</taxon>
        <taxon>Embryophyta</taxon>
        <taxon>Tracheophyta</taxon>
        <taxon>Spermatophyta</taxon>
        <taxon>Magnoliopsida</taxon>
        <taxon>eudicotyledons</taxon>
        <taxon>Gunneridae</taxon>
        <taxon>Pentapetalae</taxon>
        <taxon>rosids</taxon>
        <taxon>fabids</taxon>
        <taxon>Fabales</taxon>
        <taxon>Fabaceae</taxon>
        <taxon>Papilionoideae</taxon>
        <taxon>50 kb inversion clade</taxon>
        <taxon>NPAAA clade</taxon>
        <taxon>Hologalegina</taxon>
        <taxon>IRL clade</taxon>
        <taxon>Fabeae</taxon>
        <taxon>Vicia</taxon>
    </lineage>
</organism>
<dbReference type="Pfam" id="PF00579">
    <property type="entry name" value="tRNA-synt_1b"/>
    <property type="match status" value="1"/>
</dbReference>
<accession>A0AAV0YJF1</accession>
<proteinExistence type="inferred from homology"/>
<dbReference type="EMBL" id="OX451736">
    <property type="protein sequence ID" value="CAI8585532.1"/>
    <property type="molecule type" value="Genomic_DNA"/>
</dbReference>
<evidence type="ECO:0008006" key="10">
    <source>
        <dbReference type="Google" id="ProtNLM"/>
    </source>
</evidence>
<evidence type="ECO:0000256" key="1">
    <source>
        <dbReference type="ARBA" id="ARBA00022598"/>
    </source>
</evidence>
<dbReference type="Proteomes" id="UP001157006">
    <property type="component" value="Chromosome 1L"/>
</dbReference>
<dbReference type="GO" id="GO:0005524">
    <property type="term" value="F:ATP binding"/>
    <property type="evidence" value="ECO:0007669"/>
    <property type="project" value="UniProtKB-KW"/>
</dbReference>
<keyword evidence="5 7" id="KW-0030">Aminoacyl-tRNA synthetase</keyword>
<dbReference type="GO" id="GO:0004831">
    <property type="term" value="F:tyrosine-tRNA ligase activity"/>
    <property type="evidence" value="ECO:0007669"/>
    <property type="project" value="UniProtKB-EC"/>
</dbReference>
<evidence type="ECO:0000256" key="7">
    <source>
        <dbReference type="RuleBase" id="RU363036"/>
    </source>
</evidence>
<evidence type="ECO:0000313" key="8">
    <source>
        <dbReference type="EMBL" id="CAI8585532.1"/>
    </source>
</evidence>
<keyword evidence="3 7" id="KW-0067">ATP-binding</keyword>
<dbReference type="Gene3D" id="3.40.50.620">
    <property type="entry name" value="HUPs"/>
    <property type="match status" value="1"/>
</dbReference>
<dbReference type="InterPro" id="IPR002305">
    <property type="entry name" value="aa-tRNA-synth_Ic"/>
</dbReference>
<keyword evidence="4 7" id="KW-0648">Protein biosynthesis</keyword>
<reference evidence="8 9" key="1">
    <citation type="submission" date="2023-01" db="EMBL/GenBank/DDBJ databases">
        <authorList>
            <person name="Kreplak J."/>
        </authorList>
    </citation>
    <scope>NUCLEOTIDE SEQUENCE [LARGE SCALE GENOMIC DNA]</scope>
</reference>
<dbReference type="InterPro" id="IPR024088">
    <property type="entry name" value="Tyr-tRNA-ligase_bac-type"/>
</dbReference>
<dbReference type="GO" id="GO:0005739">
    <property type="term" value="C:mitochondrion"/>
    <property type="evidence" value="ECO:0007669"/>
    <property type="project" value="TreeGrafter"/>
</dbReference>
<dbReference type="GO" id="GO:0006418">
    <property type="term" value="P:tRNA aminoacylation for protein translation"/>
    <property type="evidence" value="ECO:0007669"/>
    <property type="project" value="InterPro"/>
</dbReference>
<evidence type="ECO:0000313" key="9">
    <source>
        <dbReference type="Proteomes" id="UP001157006"/>
    </source>
</evidence>